<feature type="binding site" evidence="15">
    <location>
        <position position="375"/>
    </location>
    <ligand>
        <name>L-serine</name>
        <dbReference type="ChEBI" id="CHEBI:33384"/>
    </ligand>
</feature>
<evidence type="ECO:0000256" key="2">
    <source>
        <dbReference type="ARBA" id="ARBA00005045"/>
    </source>
</evidence>
<evidence type="ECO:0000256" key="13">
    <source>
        <dbReference type="ARBA" id="ARBA00048823"/>
    </source>
</evidence>
<evidence type="ECO:0000256" key="7">
    <source>
        <dbReference type="ARBA" id="ARBA00022741"/>
    </source>
</evidence>
<dbReference type="InterPro" id="IPR015866">
    <property type="entry name" value="Ser-tRNA-synth_1_N"/>
</dbReference>
<dbReference type="Proteomes" id="UP000001627">
    <property type="component" value="Chromosome"/>
</dbReference>
<evidence type="ECO:0000256" key="4">
    <source>
        <dbReference type="ARBA" id="ARBA00012840"/>
    </source>
</evidence>
<dbReference type="InterPro" id="IPR010978">
    <property type="entry name" value="tRNA-bd_arm"/>
</dbReference>
<evidence type="ECO:0000256" key="15">
    <source>
        <dbReference type="PIRSR" id="PIRSR001529-1"/>
    </source>
</evidence>
<dbReference type="Gene3D" id="3.30.930.10">
    <property type="entry name" value="Bira Bifunctional Protein, Domain 2"/>
    <property type="match status" value="1"/>
</dbReference>
<dbReference type="Pfam" id="PF00587">
    <property type="entry name" value="tRNA-synt_2b"/>
    <property type="match status" value="1"/>
</dbReference>
<dbReference type="EMBL" id="CP001431">
    <property type="protein sequence ID" value="ACT69521.1"/>
    <property type="molecule type" value="Genomic_DNA"/>
</dbReference>
<proteinExistence type="inferred from homology"/>
<dbReference type="InterPro" id="IPR045864">
    <property type="entry name" value="aa-tRNA-synth_II/BPL/LPL"/>
</dbReference>
<organism evidence="18 19">
    <name type="scientific">Neorickettsia risticii (strain Illinois)</name>
    <dbReference type="NCBI Taxonomy" id="434131"/>
    <lineage>
        <taxon>Bacteria</taxon>
        <taxon>Pseudomonadati</taxon>
        <taxon>Pseudomonadota</taxon>
        <taxon>Alphaproteobacteria</taxon>
        <taxon>Rickettsiales</taxon>
        <taxon>Anaplasmataceae</taxon>
        <taxon>Neorickettsia</taxon>
    </lineage>
</organism>
<comment type="subcellular location">
    <subcellularLocation>
        <location evidence="1">Cytoplasm</location>
    </subcellularLocation>
</comment>
<dbReference type="InterPro" id="IPR042103">
    <property type="entry name" value="SerRS_1_N_sf"/>
</dbReference>
<keyword evidence="7" id="KW-0547">Nucleotide-binding</keyword>
<evidence type="ECO:0000256" key="11">
    <source>
        <dbReference type="ARBA" id="ARBA00039158"/>
    </source>
</evidence>
<dbReference type="EC" id="6.1.1.11" evidence="4 14"/>
<name>C6V556_NEORI</name>
<sequence length="415" mass="47099">MNDLEYIVSNPEVFTEMMKRRGASFNPLPLITLYEERKSCVTSLNNLQASKNELTKSFQVIQEGKGELFEKAKVIDKEILRVKEDLQKICEQLELMMLDLPNILAEDVPIGENDRSNVVVKSWGVVRDFGFEPKAHDELGVALGILDFLNVAKVSGARFSGFIGKGARLFRVLKDFMLDHNTEHGHREYFLPYLVKEDAMYKAGQLPKFSQESFRVDGGMRLVPTSEVTLLNFVSDNFFGEAELPLRMTSYSECFRSEAGSSGKDTKGIIRQHQFGKVELLSITEPEKSDEELERMLCIAEGLLQKLKLPYRVVNLCSGDIGFCSKKTYDIEVWIPSQCCYREISSCSNCGDFQSRRLAIKYKFKKKKGFLHTLNASSLAIGRTIVAILENYQMHDGSIEVPEVLRSRFGADFIK</sequence>
<dbReference type="InterPro" id="IPR033729">
    <property type="entry name" value="SerRS_core"/>
</dbReference>
<evidence type="ECO:0000259" key="17">
    <source>
        <dbReference type="PROSITE" id="PS50862"/>
    </source>
</evidence>
<dbReference type="PROSITE" id="PS50862">
    <property type="entry name" value="AA_TRNA_LIGASE_II"/>
    <property type="match status" value="1"/>
</dbReference>
<dbReference type="GO" id="GO:0005737">
    <property type="term" value="C:cytoplasm"/>
    <property type="evidence" value="ECO:0007669"/>
    <property type="project" value="UniProtKB-SubCell"/>
</dbReference>
<dbReference type="GO" id="GO:0006434">
    <property type="term" value="P:seryl-tRNA aminoacylation"/>
    <property type="evidence" value="ECO:0007669"/>
    <property type="project" value="UniProtKB-UniRule"/>
</dbReference>
<evidence type="ECO:0000256" key="9">
    <source>
        <dbReference type="ARBA" id="ARBA00022917"/>
    </source>
</evidence>
<dbReference type="PRINTS" id="PR00981">
    <property type="entry name" value="TRNASYNTHSER"/>
</dbReference>
<evidence type="ECO:0000256" key="14">
    <source>
        <dbReference type="NCBIfam" id="TIGR00414"/>
    </source>
</evidence>
<feature type="binding site" evidence="15">
    <location>
        <position position="279"/>
    </location>
    <ligand>
        <name>L-serine</name>
        <dbReference type="ChEBI" id="CHEBI:33384"/>
    </ligand>
</feature>
<evidence type="ECO:0000256" key="12">
    <source>
        <dbReference type="ARBA" id="ARBA00047929"/>
    </source>
</evidence>
<evidence type="ECO:0000256" key="8">
    <source>
        <dbReference type="ARBA" id="ARBA00022840"/>
    </source>
</evidence>
<reference evidence="18 19" key="1">
    <citation type="journal article" date="2009" name="Nucleic Acids Res.">
        <title>Analysis of complete genome sequence of Neorickettsia risticii: causative agent of Potomac horse fever.</title>
        <authorList>
            <person name="Lin M."/>
            <person name="Zhang C."/>
            <person name="Gibson K."/>
            <person name="Rikihisa Y."/>
        </authorList>
    </citation>
    <scope>NUCLEOTIDE SEQUENCE [LARGE SCALE GENOMIC DNA]</scope>
    <source>
        <strain evidence="18 19">Illinois</strain>
    </source>
</reference>
<dbReference type="KEGG" id="nri:NRI_0544"/>
<comment type="pathway">
    <text evidence="2">Aminoacyl-tRNA biosynthesis; selenocysteinyl-tRNA(Sec) biosynthesis; L-seryl-tRNA(Sec) from L-serine and tRNA(Sec): step 1/1.</text>
</comment>
<evidence type="ECO:0000313" key="18">
    <source>
        <dbReference type="EMBL" id="ACT69521.1"/>
    </source>
</evidence>
<feature type="binding site" evidence="15">
    <location>
        <position position="256"/>
    </location>
    <ligand>
        <name>L-serine</name>
        <dbReference type="ChEBI" id="CHEBI:33384"/>
    </ligand>
</feature>
<evidence type="ECO:0000256" key="16">
    <source>
        <dbReference type="PIRSR" id="PIRSR001529-2"/>
    </source>
</evidence>
<dbReference type="eggNOG" id="COG0172">
    <property type="taxonomic scope" value="Bacteria"/>
</dbReference>
<keyword evidence="19" id="KW-1185">Reference proteome</keyword>
<evidence type="ECO:0000256" key="3">
    <source>
        <dbReference type="ARBA" id="ARBA00010728"/>
    </source>
</evidence>
<dbReference type="Gene3D" id="1.10.287.40">
    <property type="entry name" value="Serine-tRNA synthetase, tRNA binding domain"/>
    <property type="match status" value="1"/>
</dbReference>
<evidence type="ECO:0000256" key="5">
    <source>
        <dbReference type="ARBA" id="ARBA00022490"/>
    </source>
</evidence>
<dbReference type="STRING" id="434131.NRI_0544"/>
<keyword evidence="8 16" id="KW-0067">ATP-binding</keyword>
<comment type="similarity">
    <text evidence="3">Belongs to the class-II aminoacyl-tRNA synthetase family. Type-1 seryl-tRNA synthetase subfamily.</text>
</comment>
<dbReference type="OrthoDB" id="9804647at2"/>
<evidence type="ECO:0000256" key="6">
    <source>
        <dbReference type="ARBA" id="ARBA00022598"/>
    </source>
</evidence>
<feature type="binding site" evidence="16">
    <location>
        <begin position="343"/>
        <end position="346"/>
    </location>
    <ligand>
        <name>ATP</name>
        <dbReference type="ChEBI" id="CHEBI:30616"/>
    </ligand>
</feature>
<dbReference type="SUPFAM" id="SSF46589">
    <property type="entry name" value="tRNA-binding arm"/>
    <property type="match status" value="1"/>
</dbReference>
<dbReference type="AlphaFoldDB" id="C6V556"/>
<dbReference type="GO" id="GO:0005524">
    <property type="term" value="F:ATP binding"/>
    <property type="evidence" value="ECO:0007669"/>
    <property type="project" value="UniProtKB-KW"/>
</dbReference>
<dbReference type="PIRSF" id="PIRSF001529">
    <property type="entry name" value="Ser-tRNA-synth_IIa"/>
    <property type="match status" value="1"/>
</dbReference>
<evidence type="ECO:0000313" key="19">
    <source>
        <dbReference type="Proteomes" id="UP000001627"/>
    </source>
</evidence>
<dbReference type="NCBIfam" id="TIGR00414">
    <property type="entry name" value="serS"/>
    <property type="match status" value="1"/>
</dbReference>
<keyword evidence="9" id="KW-0648">Protein biosynthesis</keyword>
<dbReference type="PANTHER" id="PTHR43697:SF1">
    <property type="entry name" value="SERINE--TRNA LIGASE"/>
    <property type="match status" value="1"/>
</dbReference>
<feature type="binding site" evidence="15">
    <location>
        <position position="225"/>
    </location>
    <ligand>
        <name>L-serine</name>
        <dbReference type="ChEBI" id="CHEBI:33384"/>
    </ligand>
</feature>
<dbReference type="PANTHER" id="PTHR43697">
    <property type="entry name" value="SERYL-TRNA SYNTHETASE"/>
    <property type="match status" value="1"/>
</dbReference>
<gene>
    <name evidence="18" type="primary">serS</name>
    <name evidence="18" type="ordered locus">NRI_0544</name>
</gene>
<keyword evidence="6 18" id="KW-0436">Ligase</keyword>
<evidence type="ECO:0000256" key="1">
    <source>
        <dbReference type="ARBA" id="ARBA00004496"/>
    </source>
</evidence>
<feature type="domain" description="Aminoacyl-transfer RNA synthetases class-II family profile" evidence="17">
    <location>
        <begin position="168"/>
        <end position="402"/>
    </location>
</feature>
<accession>C6V556</accession>
<protein>
    <recommendedName>
        <fullName evidence="11 14">Serine--tRNA ligase</fullName>
        <ecNumber evidence="4 14">6.1.1.11</ecNumber>
    </recommendedName>
</protein>
<dbReference type="InterPro" id="IPR002317">
    <property type="entry name" value="Ser-tRNA-ligase_type_1"/>
</dbReference>
<comment type="catalytic activity">
    <reaction evidence="12">
        <text>tRNA(Sec) + L-serine + ATP = L-seryl-tRNA(Sec) + AMP + diphosphate + H(+)</text>
        <dbReference type="Rhea" id="RHEA:42580"/>
        <dbReference type="Rhea" id="RHEA-COMP:9742"/>
        <dbReference type="Rhea" id="RHEA-COMP:10128"/>
        <dbReference type="ChEBI" id="CHEBI:15378"/>
        <dbReference type="ChEBI" id="CHEBI:30616"/>
        <dbReference type="ChEBI" id="CHEBI:33019"/>
        <dbReference type="ChEBI" id="CHEBI:33384"/>
        <dbReference type="ChEBI" id="CHEBI:78442"/>
        <dbReference type="ChEBI" id="CHEBI:78533"/>
        <dbReference type="ChEBI" id="CHEBI:456215"/>
        <dbReference type="EC" id="6.1.1.11"/>
    </reaction>
</comment>
<dbReference type="RefSeq" id="WP_015816408.1">
    <property type="nucleotide sequence ID" value="NC_013009.1"/>
</dbReference>
<comment type="catalytic activity">
    <reaction evidence="13">
        <text>tRNA(Ser) + L-serine + ATP = L-seryl-tRNA(Ser) + AMP + diphosphate + H(+)</text>
        <dbReference type="Rhea" id="RHEA:12292"/>
        <dbReference type="Rhea" id="RHEA-COMP:9669"/>
        <dbReference type="Rhea" id="RHEA-COMP:9703"/>
        <dbReference type="ChEBI" id="CHEBI:15378"/>
        <dbReference type="ChEBI" id="CHEBI:30616"/>
        <dbReference type="ChEBI" id="CHEBI:33019"/>
        <dbReference type="ChEBI" id="CHEBI:33384"/>
        <dbReference type="ChEBI" id="CHEBI:78442"/>
        <dbReference type="ChEBI" id="CHEBI:78533"/>
        <dbReference type="ChEBI" id="CHEBI:456215"/>
        <dbReference type="EC" id="6.1.1.11"/>
    </reaction>
</comment>
<dbReference type="InterPro" id="IPR006195">
    <property type="entry name" value="aa-tRNA-synth_II"/>
</dbReference>
<dbReference type="HOGENOM" id="CLU_023797_1_1_5"/>
<dbReference type="Pfam" id="PF02403">
    <property type="entry name" value="Seryl_tRNA_N"/>
    <property type="match status" value="1"/>
</dbReference>
<dbReference type="SUPFAM" id="SSF55681">
    <property type="entry name" value="Class II aaRS and biotin synthetases"/>
    <property type="match status" value="1"/>
</dbReference>
<evidence type="ECO:0000256" key="10">
    <source>
        <dbReference type="ARBA" id="ARBA00023146"/>
    </source>
</evidence>
<dbReference type="InterPro" id="IPR002314">
    <property type="entry name" value="aa-tRNA-synt_IIb"/>
</dbReference>
<keyword evidence="10" id="KW-0030">Aminoacyl-tRNA synthetase</keyword>
<dbReference type="GO" id="GO:0004828">
    <property type="term" value="F:serine-tRNA ligase activity"/>
    <property type="evidence" value="ECO:0007669"/>
    <property type="project" value="UniProtKB-UniRule"/>
</dbReference>
<dbReference type="CDD" id="cd00770">
    <property type="entry name" value="SerRS_core"/>
    <property type="match status" value="1"/>
</dbReference>
<feature type="binding site" evidence="16">
    <location>
        <begin position="256"/>
        <end position="258"/>
    </location>
    <ligand>
        <name>ATP</name>
        <dbReference type="ChEBI" id="CHEBI:30616"/>
    </ligand>
</feature>
<keyword evidence="5" id="KW-0963">Cytoplasm</keyword>